<feature type="transmembrane region" description="Helical" evidence="1">
    <location>
        <begin position="61"/>
        <end position="79"/>
    </location>
</feature>
<dbReference type="EMBL" id="JAEINH010000007">
    <property type="protein sequence ID" value="MBI9115337.1"/>
    <property type="molecule type" value="Genomic_DNA"/>
</dbReference>
<name>A0A934I916_9MICO</name>
<keyword evidence="1" id="KW-1133">Transmembrane helix</keyword>
<feature type="transmembrane region" description="Helical" evidence="1">
    <location>
        <begin position="32"/>
        <end position="55"/>
    </location>
</feature>
<evidence type="ECO:0000256" key="1">
    <source>
        <dbReference type="SAM" id="Phobius"/>
    </source>
</evidence>
<dbReference type="Proteomes" id="UP000602087">
    <property type="component" value="Unassembled WGS sequence"/>
</dbReference>
<organism evidence="2 3">
    <name type="scientific">Sanguibacter suaedae</name>
    <dbReference type="NCBI Taxonomy" id="2795737"/>
    <lineage>
        <taxon>Bacteria</taxon>
        <taxon>Bacillati</taxon>
        <taxon>Actinomycetota</taxon>
        <taxon>Actinomycetes</taxon>
        <taxon>Micrococcales</taxon>
        <taxon>Sanguibacteraceae</taxon>
        <taxon>Sanguibacter</taxon>
    </lineage>
</organism>
<evidence type="ECO:0000313" key="2">
    <source>
        <dbReference type="EMBL" id="MBI9115337.1"/>
    </source>
</evidence>
<sequence length="131" mass="14199">MTPAEPHSAGRAVRAVFAEHARAVAVARRWTIAVRTVTLLLLAATLLGLVGSLRLVQGASVPWPMTVSPLALLVGWLLWKDEICTLLGRPAEPRFPHGMLRIAVDADTAEANPRPFGSVPASMRTYRPESR</sequence>
<accession>A0A934I916</accession>
<dbReference type="AlphaFoldDB" id="A0A934I916"/>
<evidence type="ECO:0000313" key="3">
    <source>
        <dbReference type="Proteomes" id="UP000602087"/>
    </source>
</evidence>
<protein>
    <submittedName>
        <fullName evidence="2">Uncharacterized protein</fullName>
    </submittedName>
</protein>
<comment type="caution">
    <text evidence="2">The sequence shown here is derived from an EMBL/GenBank/DDBJ whole genome shotgun (WGS) entry which is preliminary data.</text>
</comment>
<keyword evidence="1" id="KW-0812">Transmembrane</keyword>
<keyword evidence="3" id="KW-1185">Reference proteome</keyword>
<gene>
    <name evidence="2" type="ORF">JAV76_09990</name>
</gene>
<keyword evidence="1" id="KW-0472">Membrane</keyword>
<dbReference type="RefSeq" id="WP_198733900.1">
    <property type="nucleotide sequence ID" value="NZ_JAEINH010000007.1"/>
</dbReference>
<proteinExistence type="predicted"/>
<reference evidence="2" key="1">
    <citation type="submission" date="2020-12" db="EMBL/GenBank/DDBJ databases">
        <title>Sanguibacter suaedae sp. nov., isolated from Suaeda aralocaspica.</title>
        <authorList>
            <person name="Ma Q."/>
        </authorList>
    </citation>
    <scope>NUCLEOTIDE SEQUENCE</scope>
    <source>
        <strain evidence="2">YZGR15</strain>
    </source>
</reference>